<name>X0T9P1_9ZZZZ</name>
<dbReference type="EMBL" id="BARS01002308">
    <property type="protein sequence ID" value="GAF84021.1"/>
    <property type="molecule type" value="Genomic_DNA"/>
</dbReference>
<sequence length="71" mass="8144">MKYILKVNCWNDEGAEFWRGEGGVLWRQMAAAQGYFDDDEIIVDEEDLDILALCEGFETEPFAIIRSGEHS</sequence>
<comment type="caution">
    <text evidence="1">The sequence shown here is derived from an EMBL/GenBank/DDBJ whole genome shotgun (WGS) entry which is preliminary data.</text>
</comment>
<protein>
    <submittedName>
        <fullName evidence="1">Uncharacterized protein</fullName>
    </submittedName>
</protein>
<reference evidence="1" key="1">
    <citation type="journal article" date="2014" name="Front. Microbiol.">
        <title>High frequency of phylogenetically diverse reductive dehalogenase-homologous genes in deep subseafloor sedimentary metagenomes.</title>
        <authorList>
            <person name="Kawai M."/>
            <person name="Futagami T."/>
            <person name="Toyoda A."/>
            <person name="Takaki Y."/>
            <person name="Nishi S."/>
            <person name="Hori S."/>
            <person name="Arai W."/>
            <person name="Tsubouchi T."/>
            <person name="Morono Y."/>
            <person name="Uchiyama I."/>
            <person name="Ito T."/>
            <person name="Fujiyama A."/>
            <person name="Inagaki F."/>
            <person name="Takami H."/>
        </authorList>
    </citation>
    <scope>NUCLEOTIDE SEQUENCE</scope>
    <source>
        <strain evidence="1">Expedition CK06-06</strain>
    </source>
</reference>
<accession>X0T9P1</accession>
<proteinExistence type="predicted"/>
<evidence type="ECO:0000313" key="1">
    <source>
        <dbReference type="EMBL" id="GAF84021.1"/>
    </source>
</evidence>
<dbReference type="AlphaFoldDB" id="X0T9P1"/>
<organism evidence="1">
    <name type="scientific">marine sediment metagenome</name>
    <dbReference type="NCBI Taxonomy" id="412755"/>
    <lineage>
        <taxon>unclassified sequences</taxon>
        <taxon>metagenomes</taxon>
        <taxon>ecological metagenomes</taxon>
    </lineage>
</organism>
<gene>
    <name evidence="1" type="ORF">S01H1_04361</name>
</gene>